<reference evidence="3 4" key="1">
    <citation type="journal article" date="2010" name="Science">
        <title>Genomic analysis of organismal complexity in the multicellular green alga Volvox carteri.</title>
        <authorList>
            <person name="Prochnik S.E."/>
            <person name="Umen J."/>
            <person name="Nedelcu A.M."/>
            <person name="Hallmann A."/>
            <person name="Miller S.M."/>
            <person name="Nishii I."/>
            <person name="Ferris P."/>
            <person name="Kuo A."/>
            <person name="Mitros T."/>
            <person name="Fritz-Laylin L.K."/>
            <person name="Hellsten U."/>
            <person name="Chapman J."/>
            <person name="Simakov O."/>
            <person name="Rensing S.A."/>
            <person name="Terry A."/>
            <person name="Pangilinan J."/>
            <person name="Kapitonov V."/>
            <person name="Jurka J."/>
            <person name="Salamov A."/>
            <person name="Shapiro H."/>
            <person name="Schmutz J."/>
            <person name="Grimwood J."/>
            <person name="Lindquist E."/>
            <person name="Lucas S."/>
            <person name="Grigoriev I.V."/>
            <person name="Schmitt R."/>
            <person name="Kirk D."/>
            <person name="Rokhsar D.S."/>
        </authorList>
    </citation>
    <scope>NUCLEOTIDE SEQUENCE [LARGE SCALE GENOMIC DNA]</scope>
    <source>
        <strain evidence="4">f. Nagariensis / Eve</strain>
    </source>
</reference>
<gene>
    <name evidence="3" type="ORF">VOLCADRAFT_119327</name>
</gene>
<dbReference type="Pfam" id="PF07714">
    <property type="entry name" value="PK_Tyr_Ser-Thr"/>
    <property type="match status" value="1"/>
</dbReference>
<organism evidence="4">
    <name type="scientific">Volvox carteri f. nagariensis</name>
    <dbReference type="NCBI Taxonomy" id="3068"/>
    <lineage>
        <taxon>Eukaryota</taxon>
        <taxon>Viridiplantae</taxon>
        <taxon>Chlorophyta</taxon>
        <taxon>core chlorophytes</taxon>
        <taxon>Chlorophyceae</taxon>
        <taxon>CS clade</taxon>
        <taxon>Chlamydomonadales</taxon>
        <taxon>Volvocaceae</taxon>
        <taxon>Volvox</taxon>
    </lineage>
</organism>
<feature type="region of interest" description="Disordered" evidence="1">
    <location>
        <begin position="41"/>
        <end position="78"/>
    </location>
</feature>
<evidence type="ECO:0000313" key="4">
    <source>
        <dbReference type="Proteomes" id="UP000001058"/>
    </source>
</evidence>
<dbReference type="PROSITE" id="PS00108">
    <property type="entry name" value="PROTEIN_KINASE_ST"/>
    <property type="match status" value="1"/>
</dbReference>
<feature type="compositionally biased region" description="Pro residues" evidence="1">
    <location>
        <begin position="43"/>
        <end position="57"/>
    </location>
</feature>
<dbReference type="Gene3D" id="1.10.510.10">
    <property type="entry name" value="Transferase(Phosphotransferase) domain 1"/>
    <property type="match status" value="1"/>
</dbReference>
<dbReference type="InterPro" id="IPR000719">
    <property type="entry name" value="Prot_kinase_dom"/>
</dbReference>
<dbReference type="SMART" id="SM00220">
    <property type="entry name" value="S_TKc"/>
    <property type="match status" value="1"/>
</dbReference>
<dbReference type="eggNOG" id="KOG0192">
    <property type="taxonomic scope" value="Eukaryota"/>
</dbReference>
<dbReference type="GO" id="GO:0004674">
    <property type="term" value="F:protein serine/threonine kinase activity"/>
    <property type="evidence" value="ECO:0007669"/>
    <property type="project" value="TreeGrafter"/>
</dbReference>
<accession>D8UC98</accession>
<dbReference type="InterPro" id="IPR001245">
    <property type="entry name" value="Ser-Thr/Tyr_kinase_cat_dom"/>
</dbReference>
<dbReference type="SUPFAM" id="SSF56112">
    <property type="entry name" value="Protein kinase-like (PK-like)"/>
    <property type="match status" value="1"/>
</dbReference>
<dbReference type="RefSeq" id="XP_002956261.1">
    <property type="nucleotide sequence ID" value="XM_002956215.1"/>
</dbReference>
<sequence>MCTAQIRLVQEYCDLGSLRDKLKTGAFLKLAPSAVVADGVLTPPSPPPSPSPPPPPAAAAATATAAATPPHSSPPSCVLASPPPHLRVVDLAAVLDTAIDVARALAHLHREGIIHADLKPGNVLLKGSTSDPRGFVAKVADFGLSMRLENNETHVSNAYHGTLLHGHVSRASDVYSFGILLYELYTGDVAFRSVPKALIGHAITKENLRPVFPPTGPLGAPFEYQLLACRCWESNPEIRPEFDFILEDLKRMRVRLCATVPDGGGGSIGNMGRLTPEAAGGGGGGGPTGFGFPSEAAPAVGRLWGLSAVVHSRQGLNYLVQTSQGIGAKPFFRECGGVGGVGEGSLESDRSLSYSNSTSMCSTDAVLTRPSHNVTGGAAATGAKDGGGGSVGPGVVQGFAGGSGLHGDVRTAPYPGCRDAPAQDEAAVDEEEAAAVVRSL</sequence>
<keyword evidence="4" id="KW-1185">Reference proteome</keyword>
<dbReference type="STRING" id="3068.D8UC98"/>
<evidence type="ECO:0000259" key="2">
    <source>
        <dbReference type="PROSITE" id="PS50011"/>
    </source>
</evidence>
<dbReference type="PANTHER" id="PTHR44329">
    <property type="entry name" value="SERINE/THREONINE-PROTEIN KINASE TNNI3K-RELATED"/>
    <property type="match status" value="1"/>
</dbReference>
<dbReference type="PANTHER" id="PTHR44329:SF214">
    <property type="entry name" value="PROTEIN KINASE DOMAIN-CONTAINING PROTEIN"/>
    <property type="match status" value="1"/>
</dbReference>
<protein>
    <recommendedName>
        <fullName evidence="2">Protein kinase domain-containing protein</fullName>
    </recommendedName>
</protein>
<dbReference type="GeneID" id="9619137"/>
<dbReference type="InterPro" id="IPR051681">
    <property type="entry name" value="Ser/Thr_Kinases-Pseudokinases"/>
</dbReference>
<evidence type="ECO:0000256" key="1">
    <source>
        <dbReference type="SAM" id="MobiDB-lite"/>
    </source>
</evidence>
<dbReference type="GO" id="GO:0005524">
    <property type="term" value="F:ATP binding"/>
    <property type="evidence" value="ECO:0007669"/>
    <property type="project" value="InterPro"/>
</dbReference>
<proteinExistence type="predicted"/>
<dbReference type="InterPro" id="IPR011009">
    <property type="entry name" value="Kinase-like_dom_sf"/>
</dbReference>
<dbReference type="InParanoid" id="D8UC98"/>
<dbReference type="Proteomes" id="UP000001058">
    <property type="component" value="Unassembled WGS sequence"/>
</dbReference>
<dbReference type="KEGG" id="vcn:VOLCADRAFT_119327"/>
<feature type="domain" description="Protein kinase" evidence="2">
    <location>
        <begin position="1"/>
        <end position="252"/>
    </location>
</feature>
<dbReference type="AlphaFoldDB" id="D8UC98"/>
<name>D8UC98_VOLCA</name>
<dbReference type="EMBL" id="GL378380">
    <property type="protein sequence ID" value="EFJ42610.1"/>
    <property type="molecule type" value="Genomic_DNA"/>
</dbReference>
<feature type="compositionally biased region" description="Low complexity" evidence="1">
    <location>
        <begin position="58"/>
        <end position="76"/>
    </location>
</feature>
<dbReference type="InterPro" id="IPR008271">
    <property type="entry name" value="Ser/Thr_kinase_AS"/>
</dbReference>
<dbReference type="OrthoDB" id="533232at2759"/>
<evidence type="ECO:0000313" key="3">
    <source>
        <dbReference type="EMBL" id="EFJ42610.1"/>
    </source>
</evidence>
<dbReference type="PROSITE" id="PS50011">
    <property type="entry name" value="PROTEIN_KINASE_DOM"/>
    <property type="match status" value="1"/>
</dbReference>